<keyword evidence="4" id="KW-0067">ATP-binding</keyword>
<dbReference type="AlphaFoldDB" id="A0A072UXB0"/>
<reference evidence="8 10" key="1">
    <citation type="journal article" date="2011" name="Nature">
        <title>The Medicago genome provides insight into the evolution of rhizobial symbioses.</title>
        <authorList>
            <person name="Young N.D."/>
            <person name="Debelle F."/>
            <person name="Oldroyd G.E."/>
            <person name="Geurts R."/>
            <person name="Cannon S.B."/>
            <person name="Udvardi M.K."/>
            <person name="Benedito V.A."/>
            <person name="Mayer K.F."/>
            <person name="Gouzy J."/>
            <person name="Schoof H."/>
            <person name="Van de Peer Y."/>
            <person name="Proost S."/>
            <person name="Cook D.R."/>
            <person name="Meyers B.C."/>
            <person name="Spannagl M."/>
            <person name="Cheung F."/>
            <person name="De Mita S."/>
            <person name="Krishnakumar V."/>
            <person name="Gundlach H."/>
            <person name="Zhou S."/>
            <person name="Mudge J."/>
            <person name="Bharti A.K."/>
            <person name="Murray J.D."/>
            <person name="Naoumkina M.A."/>
            <person name="Rosen B."/>
            <person name="Silverstein K.A."/>
            <person name="Tang H."/>
            <person name="Rombauts S."/>
            <person name="Zhao P.X."/>
            <person name="Zhou P."/>
            <person name="Barbe V."/>
            <person name="Bardou P."/>
            <person name="Bechner M."/>
            <person name="Bellec A."/>
            <person name="Berger A."/>
            <person name="Berges H."/>
            <person name="Bidwell S."/>
            <person name="Bisseling T."/>
            <person name="Choisne N."/>
            <person name="Couloux A."/>
            <person name="Denny R."/>
            <person name="Deshpande S."/>
            <person name="Dai X."/>
            <person name="Doyle J.J."/>
            <person name="Dudez A.M."/>
            <person name="Farmer A.D."/>
            <person name="Fouteau S."/>
            <person name="Franken C."/>
            <person name="Gibelin C."/>
            <person name="Gish J."/>
            <person name="Goldstein S."/>
            <person name="Gonzalez A.J."/>
            <person name="Green P.J."/>
            <person name="Hallab A."/>
            <person name="Hartog M."/>
            <person name="Hua A."/>
            <person name="Humphray S.J."/>
            <person name="Jeong D.H."/>
            <person name="Jing Y."/>
            <person name="Jocker A."/>
            <person name="Kenton S.M."/>
            <person name="Kim D.J."/>
            <person name="Klee K."/>
            <person name="Lai H."/>
            <person name="Lang C."/>
            <person name="Lin S."/>
            <person name="Macmil S.L."/>
            <person name="Magdelenat G."/>
            <person name="Matthews L."/>
            <person name="McCorrison J."/>
            <person name="Monaghan E.L."/>
            <person name="Mun J.H."/>
            <person name="Najar F.Z."/>
            <person name="Nicholson C."/>
            <person name="Noirot C."/>
            <person name="O'Bleness M."/>
            <person name="Paule C.R."/>
            <person name="Poulain J."/>
            <person name="Prion F."/>
            <person name="Qin B."/>
            <person name="Qu C."/>
            <person name="Retzel E.F."/>
            <person name="Riddle C."/>
            <person name="Sallet E."/>
            <person name="Samain S."/>
            <person name="Samson N."/>
            <person name="Sanders I."/>
            <person name="Saurat O."/>
            <person name="Scarpelli C."/>
            <person name="Schiex T."/>
            <person name="Segurens B."/>
            <person name="Severin A.J."/>
            <person name="Sherrier D.J."/>
            <person name="Shi R."/>
            <person name="Sims S."/>
            <person name="Singer S.R."/>
            <person name="Sinharoy S."/>
            <person name="Sterck L."/>
            <person name="Viollet A."/>
            <person name="Wang B.B."/>
            <person name="Wang K."/>
            <person name="Wang M."/>
            <person name="Wang X."/>
            <person name="Warfsmann J."/>
            <person name="Weissenbach J."/>
            <person name="White D.D."/>
            <person name="White J.D."/>
            <person name="Wiley G.B."/>
            <person name="Wincker P."/>
            <person name="Xing Y."/>
            <person name="Yang L."/>
            <person name="Yao Z."/>
            <person name="Ying F."/>
            <person name="Zhai J."/>
            <person name="Zhou L."/>
            <person name="Zuber A."/>
            <person name="Denarie J."/>
            <person name="Dixon R.A."/>
            <person name="May G.D."/>
            <person name="Schwartz D.C."/>
            <person name="Rogers J."/>
            <person name="Quetier F."/>
            <person name="Town C.D."/>
            <person name="Roe B.A."/>
        </authorList>
    </citation>
    <scope>NUCLEOTIDE SEQUENCE [LARGE SCALE GENOMIC DNA]</scope>
    <source>
        <strain evidence="8">A17</strain>
        <strain evidence="9 10">cv. Jemalong A17</strain>
    </source>
</reference>
<reference evidence="9" key="3">
    <citation type="submission" date="2015-04" db="UniProtKB">
        <authorList>
            <consortium name="EnsemblPlants"/>
        </authorList>
    </citation>
    <scope>IDENTIFICATION</scope>
    <source>
        <strain evidence="9">cv. Jemalong A17</strain>
    </source>
</reference>
<dbReference type="Pfam" id="PF23247">
    <property type="entry name" value="LRR_RPS2"/>
    <property type="match status" value="1"/>
</dbReference>
<keyword evidence="2" id="KW-0547">Nucleotide-binding</keyword>
<dbReference type="Gene3D" id="3.40.50.300">
    <property type="entry name" value="P-loop containing nucleotide triphosphate hydrolases"/>
    <property type="match status" value="1"/>
</dbReference>
<dbReference type="Gene3D" id="1.10.8.430">
    <property type="entry name" value="Helical domain of apoptotic protease-activating factors"/>
    <property type="match status" value="1"/>
</dbReference>
<sequence length="1092" mass="125299">MTSILEDLGKQYLEKLIKKAEFEEERAKLQPERETLEQRIKEAKGRNKDITANVVSWKEEVDKLIQADTKTKKTCFFGLCPDCIWRYKRGKKLANDTEKIKGLIEKADKFGNIEVSRPPPGVERNSLQDYISFESRLSKYNELLDALKDDNNYITGLQGMGGTGKTTLAIKVGIELKESGQFTYAIVTTVSSTPDIKKIQDDIAGPLGLELKDINESDRPGKLWDRLRNGEKILLILDDVWDQNPLLTFDAIGIPKRDNRKGCRVLVTTRSKIMNFDKSIELELLSEDEAWNMFQWYADISKSSPKYVIDKGCKIAKECKQLPIAIVGIASSLKGQQNRVDEWDVTLKSLKKPVSMQDVDPDKVGIFKCLKVSYDNLKNEKAKKLFLLCSVFQEDEEVSIEDLTTISIGAGLFGEDYDTYDDARKDVTVAKNKLLDSCLLSKVRENFVKMHDLIRDVAQWIARKEIRGVNLSNKNQKSLIEKETNIKCLLFKGSYKDLYFCKFDASKLETLIVIENSEENYYMMEIPNSFFENIVKLRVLYLSSYGNYRSLSLTNSFQSLKNIRSMTVHNVDLGDISTLGNMQSLETLALVGCQINELPSEIEKLVKFKLLKLESWWYSIDDSVSKYVNFNGDYGYFTKGTLKYCMQTADVLLLTNINSEWKNLEHEIGTLKYCIENGFNVPVEPLLGDDSQLQCITDTEYKYCRKTTEDLRRTKFERDFGHLLAKIDELVKDEPGEHYISQLQCHKDYEPKYCMEVQEILRRCQINSGWRNLMPEMVPIENGMNDLLELHLEDDTELKLLIDTKHIDSQVPNVFFSKLIVLKLKGMKKLEELCNGSIFLDSLNNLENLSIKECNIFQSLFKCSLNLCKLKELTLESCPTLVSVFDLTTTQSLVQLESLEISQCEKLENIFTDERRVDIDKIEEIDNGDNDKMNSCNSMFSKLKVLKIFECPLLRSIFPFLSAQDLLLPESIMIESCDKLEYIFGKHQDVQLASLNELELNDLPNFIDIFPESYDIMPLSISKAQTQLEPIKSNIFSWSHICCLRYKLRGPTSTEISLVSEGQPKDFSISLVTSSHIFMYIYLLASKNAQSH</sequence>
<evidence type="ECO:0000259" key="7">
    <source>
        <dbReference type="Pfam" id="PF23247"/>
    </source>
</evidence>
<evidence type="ECO:0000256" key="3">
    <source>
        <dbReference type="ARBA" id="ARBA00022821"/>
    </source>
</evidence>
<feature type="domain" description="Disease resistance protein At4g27190-like leucine-rich repeats" evidence="7">
    <location>
        <begin position="806"/>
        <end position="911"/>
    </location>
</feature>
<evidence type="ECO:0000313" key="9">
    <source>
        <dbReference type="EnsemblPlants" id="KEH33708"/>
    </source>
</evidence>
<feature type="domain" description="NB-ARC" evidence="6">
    <location>
        <begin position="141"/>
        <end position="298"/>
    </location>
</feature>
<evidence type="ECO:0000256" key="4">
    <source>
        <dbReference type="ARBA" id="ARBA00022840"/>
    </source>
</evidence>
<dbReference type="GO" id="GO:0006952">
    <property type="term" value="P:defense response"/>
    <property type="evidence" value="ECO:0007669"/>
    <property type="project" value="UniProtKB-KW"/>
</dbReference>
<dbReference type="InterPro" id="IPR057135">
    <property type="entry name" value="At4g27190-like_LRR"/>
</dbReference>
<keyword evidence="10" id="KW-1185">Reference proteome</keyword>
<dbReference type="PANTHER" id="PTHR33463">
    <property type="entry name" value="NB-ARC DOMAIN-CONTAINING PROTEIN-RELATED"/>
    <property type="match status" value="1"/>
</dbReference>
<dbReference type="InterPro" id="IPR002182">
    <property type="entry name" value="NB-ARC"/>
</dbReference>
<accession>A0A072UXB0</accession>
<dbReference type="PANTHER" id="PTHR33463:SF105">
    <property type="entry name" value="AND NB-ARC DOMAIN DISEASE RESISTANCE PROTEIN, PUTATIVE-RELATED"/>
    <property type="match status" value="1"/>
</dbReference>
<evidence type="ECO:0000313" key="10">
    <source>
        <dbReference type="Proteomes" id="UP000002051"/>
    </source>
</evidence>
<dbReference type="Proteomes" id="UP000002051">
    <property type="component" value="Chromosome 3"/>
</dbReference>
<protein>
    <submittedName>
        <fullName evidence="8">NB-ARC domain disease resistance protein</fullName>
    </submittedName>
</protein>
<dbReference type="GO" id="GO:0005524">
    <property type="term" value="F:ATP binding"/>
    <property type="evidence" value="ECO:0007669"/>
    <property type="project" value="UniProtKB-KW"/>
</dbReference>
<comment type="similarity">
    <text evidence="1">Belongs to the disease resistance NB-LRR family.</text>
</comment>
<dbReference type="GO" id="GO:0043531">
    <property type="term" value="F:ADP binding"/>
    <property type="evidence" value="ECO:0007669"/>
    <property type="project" value="InterPro"/>
</dbReference>
<evidence type="ECO:0000259" key="6">
    <source>
        <dbReference type="Pfam" id="PF00931"/>
    </source>
</evidence>
<keyword evidence="5" id="KW-0175">Coiled coil</keyword>
<evidence type="ECO:0000256" key="1">
    <source>
        <dbReference type="ARBA" id="ARBA00008894"/>
    </source>
</evidence>
<dbReference type="SUPFAM" id="SSF52540">
    <property type="entry name" value="P-loop containing nucleoside triphosphate hydrolases"/>
    <property type="match status" value="1"/>
</dbReference>
<keyword evidence="3" id="KW-0611">Plant defense</keyword>
<dbReference type="EMBL" id="CM001219">
    <property type="protein sequence ID" value="KEH33708.1"/>
    <property type="molecule type" value="Genomic_DNA"/>
</dbReference>
<evidence type="ECO:0000256" key="5">
    <source>
        <dbReference type="SAM" id="Coils"/>
    </source>
</evidence>
<dbReference type="Gene3D" id="3.80.10.10">
    <property type="entry name" value="Ribonuclease Inhibitor"/>
    <property type="match status" value="2"/>
</dbReference>
<dbReference type="InterPro" id="IPR050905">
    <property type="entry name" value="Plant_NBS-LRR"/>
</dbReference>
<organism evidence="8 10">
    <name type="scientific">Medicago truncatula</name>
    <name type="common">Barrel medic</name>
    <name type="synonym">Medicago tribuloides</name>
    <dbReference type="NCBI Taxonomy" id="3880"/>
    <lineage>
        <taxon>Eukaryota</taxon>
        <taxon>Viridiplantae</taxon>
        <taxon>Streptophyta</taxon>
        <taxon>Embryophyta</taxon>
        <taxon>Tracheophyta</taxon>
        <taxon>Spermatophyta</taxon>
        <taxon>Magnoliopsida</taxon>
        <taxon>eudicotyledons</taxon>
        <taxon>Gunneridae</taxon>
        <taxon>Pentapetalae</taxon>
        <taxon>rosids</taxon>
        <taxon>fabids</taxon>
        <taxon>Fabales</taxon>
        <taxon>Fabaceae</taxon>
        <taxon>Papilionoideae</taxon>
        <taxon>50 kb inversion clade</taxon>
        <taxon>NPAAA clade</taxon>
        <taxon>Hologalegina</taxon>
        <taxon>IRL clade</taxon>
        <taxon>Trifolieae</taxon>
        <taxon>Medicago</taxon>
    </lineage>
</organism>
<evidence type="ECO:0000313" key="8">
    <source>
        <dbReference type="EMBL" id="KEH33708.1"/>
    </source>
</evidence>
<dbReference type="HOGENOM" id="CLU_000427_3_2_1"/>
<name>A0A072UXB0_MEDTR</name>
<reference evidence="8 10" key="2">
    <citation type="journal article" date="2014" name="BMC Genomics">
        <title>An improved genome release (version Mt4.0) for the model legume Medicago truncatula.</title>
        <authorList>
            <person name="Tang H."/>
            <person name="Krishnakumar V."/>
            <person name="Bidwell S."/>
            <person name="Rosen B."/>
            <person name="Chan A."/>
            <person name="Zhou S."/>
            <person name="Gentzbittel L."/>
            <person name="Childs K.L."/>
            <person name="Yandell M."/>
            <person name="Gundlach H."/>
            <person name="Mayer K.F."/>
            <person name="Schwartz D.C."/>
            <person name="Town C.D."/>
        </authorList>
    </citation>
    <scope>GENOME REANNOTATION</scope>
    <source>
        <strain evidence="8">A17</strain>
        <strain evidence="9 10">cv. Jemalong A17</strain>
    </source>
</reference>
<dbReference type="Pfam" id="PF00931">
    <property type="entry name" value="NB-ARC"/>
    <property type="match status" value="1"/>
</dbReference>
<gene>
    <name evidence="8" type="ordered locus">MTR_3g048607</name>
</gene>
<evidence type="ECO:0000256" key="2">
    <source>
        <dbReference type="ARBA" id="ARBA00022741"/>
    </source>
</evidence>
<feature type="coiled-coil region" evidence="5">
    <location>
        <begin position="19"/>
        <end position="60"/>
    </location>
</feature>
<dbReference type="InterPro" id="IPR042197">
    <property type="entry name" value="Apaf_helical"/>
</dbReference>
<dbReference type="EnsemblPlants" id="KEH33708">
    <property type="protein sequence ID" value="KEH33708"/>
    <property type="gene ID" value="MTR_3g048607"/>
</dbReference>
<dbReference type="PRINTS" id="PR00364">
    <property type="entry name" value="DISEASERSIST"/>
</dbReference>
<dbReference type="InterPro" id="IPR027417">
    <property type="entry name" value="P-loop_NTPase"/>
</dbReference>
<dbReference type="InterPro" id="IPR032675">
    <property type="entry name" value="LRR_dom_sf"/>
</dbReference>
<proteinExistence type="inferred from homology"/>
<dbReference type="SUPFAM" id="SSF52058">
    <property type="entry name" value="L domain-like"/>
    <property type="match status" value="1"/>
</dbReference>